<dbReference type="RefSeq" id="WP_054306634.1">
    <property type="nucleotide sequence ID" value="NZ_NERL01000047.1"/>
</dbReference>
<evidence type="ECO:0000256" key="1">
    <source>
        <dbReference type="SAM" id="MobiDB-lite"/>
    </source>
</evidence>
<feature type="region of interest" description="Disordered" evidence="1">
    <location>
        <begin position="107"/>
        <end position="130"/>
    </location>
</feature>
<reference evidence="2" key="1">
    <citation type="submission" date="2016-05" db="EMBL/GenBank/DDBJ databases">
        <authorList>
            <person name="Cock P.J.A."/>
            <person name="Cock P.J.A."/>
        </authorList>
    </citation>
    <scope>NUCLEOTIDE SEQUENCE</scope>
    <source>
        <strain evidence="2">PWN146_assembly</strain>
    </source>
</reference>
<evidence type="ECO:0000313" key="2">
    <source>
        <dbReference type="EMBL" id="SAY44344.1"/>
    </source>
</evidence>
<protein>
    <submittedName>
        <fullName evidence="2">Uncharacterized protein</fullName>
    </submittedName>
</protein>
<accession>A0A1C3HH16</accession>
<gene>
    <name evidence="2" type="ORF">PWN146_03052</name>
</gene>
<sequence length="223" mass="25702">MARTTRLRRDLPIDIDTMVLRDIALAVGATHKQYMTAYSRALKRTAATMRKRAMADIKDGLAPRSMAMVRKRLLSFRVSRGSLLDEGRLWFGLNAIKVKDLKGRINGRMRPHHTRRDPKTGRYAPSRRRANSVGFEPRGNLLSAKTFENGEVGRSKREGRRTVLIRDPATRRTREAEVDIYAPMLDYIEDNAFADVVEIFLHHFETDIRGRVKARVNVNSWRK</sequence>
<dbReference type="AlphaFoldDB" id="A0A1C3HH16"/>
<proteinExistence type="predicted"/>
<name>A0A1C3HH16_SERMA</name>
<feature type="compositionally biased region" description="Basic residues" evidence="1">
    <location>
        <begin position="107"/>
        <end position="116"/>
    </location>
</feature>
<organism evidence="2">
    <name type="scientific">Serratia marcescens</name>
    <dbReference type="NCBI Taxonomy" id="615"/>
    <lineage>
        <taxon>Bacteria</taxon>
        <taxon>Pseudomonadati</taxon>
        <taxon>Pseudomonadota</taxon>
        <taxon>Gammaproteobacteria</taxon>
        <taxon>Enterobacterales</taxon>
        <taxon>Yersiniaceae</taxon>
        <taxon>Serratia</taxon>
    </lineage>
</organism>
<dbReference type="GeneID" id="61765558"/>
<dbReference type="EMBL" id="LT575490">
    <property type="protein sequence ID" value="SAY44344.1"/>
    <property type="molecule type" value="Genomic_DNA"/>
</dbReference>